<sequence>MASLLNSSPNPHFQGLPARRRSRPKLWLGLFAKWFITVIFVVIVYIILITYWRHDVISEKQKKYFNALITGFLIALGLSTMSQLTRAVSDLRWWILSRRPRSRQKVEAILNVHSMTQVLILAFKSCRWTIHLSVAAWVALFLSSQIGYAAVGLCYSVDKSEDRALLVPGNVSIANLTTIETARISNSSNVVDAEEYAANSYGIISLGFNEGILDDIPVAGTLFFGDDSYLFCDDFCSYVFHETNTKTTNNPDAAPVAVITDRSVNATAKCSAYRVFEGGNGTSGIITAEIDSRNTSVPVPNKNGPDRKTYMTSNDGDCGDDCSVLLVFEPSSTEPWFYKCTVRLSPVTNAKIPEHKLGKNLTRLATSAIALGAYDTQGRLHFATYPVASTFGVPLSGSTEMMESLLSRFTTGVIAAVIESNNDIVLSGQAPTVGQKLNVSHWGALSLVLWITAILQLLVAVLATLISERVVVPEGGPLAEAQILQHMVRGESSIDESVKRLKNISTKSVWIYRNRAMGGGVYDLFMEEVRDV</sequence>
<evidence type="ECO:0000256" key="1">
    <source>
        <dbReference type="SAM" id="Phobius"/>
    </source>
</evidence>
<reference evidence="2" key="1">
    <citation type="journal article" date="2020" name="BMC Genomics">
        <title>Correction to: Identification and distribution of gene clusters required for synthesis of sphingolipid metabolism inhibitors in diverse species of the filamentous fungus Fusarium.</title>
        <authorList>
            <person name="Kim H.S."/>
            <person name="Lohmar J.M."/>
            <person name="Busman M."/>
            <person name="Brown D.W."/>
            <person name="Naumann T.A."/>
            <person name="Divon H.H."/>
            <person name="Lysoe E."/>
            <person name="Uhlig S."/>
            <person name="Proctor R.H."/>
        </authorList>
    </citation>
    <scope>NUCLEOTIDE SEQUENCE</scope>
    <source>
        <strain evidence="2">NRRL 20472</strain>
    </source>
</reference>
<dbReference type="OrthoDB" id="3596604at2759"/>
<organism evidence="2 3">
    <name type="scientific">Fusarium sarcochroum</name>
    <dbReference type="NCBI Taxonomy" id="1208366"/>
    <lineage>
        <taxon>Eukaryota</taxon>
        <taxon>Fungi</taxon>
        <taxon>Dikarya</taxon>
        <taxon>Ascomycota</taxon>
        <taxon>Pezizomycotina</taxon>
        <taxon>Sordariomycetes</taxon>
        <taxon>Hypocreomycetidae</taxon>
        <taxon>Hypocreales</taxon>
        <taxon>Nectriaceae</taxon>
        <taxon>Fusarium</taxon>
        <taxon>Fusarium lateritium species complex</taxon>
    </lineage>
</organism>
<keyword evidence="1" id="KW-0812">Transmembrane</keyword>
<keyword evidence="1" id="KW-1133">Transmembrane helix</keyword>
<proteinExistence type="predicted"/>
<feature type="transmembrane region" description="Helical" evidence="1">
    <location>
        <begin position="135"/>
        <end position="155"/>
    </location>
</feature>
<keyword evidence="1" id="KW-0472">Membrane</keyword>
<reference evidence="2" key="2">
    <citation type="submission" date="2020-05" db="EMBL/GenBank/DDBJ databases">
        <authorList>
            <person name="Kim H.-S."/>
            <person name="Proctor R.H."/>
            <person name="Brown D.W."/>
        </authorList>
    </citation>
    <scope>NUCLEOTIDE SEQUENCE</scope>
    <source>
        <strain evidence="2">NRRL 20472</strain>
    </source>
</reference>
<evidence type="ECO:0000313" key="3">
    <source>
        <dbReference type="Proteomes" id="UP000622797"/>
    </source>
</evidence>
<feature type="transmembrane region" description="Helical" evidence="1">
    <location>
        <begin position="26"/>
        <end position="52"/>
    </location>
</feature>
<accession>A0A8H4WZN0</accession>
<keyword evidence="3" id="KW-1185">Reference proteome</keyword>
<dbReference type="AlphaFoldDB" id="A0A8H4WZN0"/>
<dbReference type="EMBL" id="JABEXW010000747">
    <property type="protein sequence ID" value="KAF4956718.1"/>
    <property type="molecule type" value="Genomic_DNA"/>
</dbReference>
<name>A0A8H4WZN0_9HYPO</name>
<feature type="transmembrane region" description="Helical" evidence="1">
    <location>
        <begin position="64"/>
        <end position="85"/>
    </location>
</feature>
<dbReference type="Proteomes" id="UP000622797">
    <property type="component" value="Unassembled WGS sequence"/>
</dbReference>
<evidence type="ECO:0000313" key="2">
    <source>
        <dbReference type="EMBL" id="KAF4956718.1"/>
    </source>
</evidence>
<comment type="caution">
    <text evidence="2">The sequence shown here is derived from an EMBL/GenBank/DDBJ whole genome shotgun (WGS) entry which is preliminary data.</text>
</comment>
<feature type="transmembrane region" description="Helical" evidence="1">
    <location>
        <begin position="444"/>
        <end position="466"/>
    </location>
</feature>
<gene>
    <name evidence="2" type="ORF">FSARC_11486</name>
</gene>
<protein>
    <submittedName>
        <fullName evidence="2">Uncharacterized protein</fullName>
    </submittedName>
</protein>